<organism evidence="5 6">
    <name type="scientific">Shewanella sedimentimangrovi</name>
    <dbReference type="NCBI Taxonomy" id="2814293"/>
    <lineage>
        <taxon>Bacteria</taxon>
        <taxon>Pseudomonadati</taxon>
        <taxon>Pseudomonadota</taxon>
        <taxon>Gammaproteobacteria</taxon>
        <taxon>Alteromonadales</taxon>
        <taxon>Shewanellaceae</taxon>
        <taxon>Shewanella</taxon>
    </lineage>
</organism>
<evidence type="ECO:0000313" key="6">
    <source>
        <dbReference type="Proteomes" id="UP000663207"/>
    </source>
</evidence>
<keyword evidence="1 5" id="KW-0378">Hydrolase</keyword>
<feature type="domain" description="Xaa-Pro dipeptidyl-peptidase C-terminal" evidence="4">
    <location>
        <begin position="533"/>
        <end position="730"/>
    </location>
</feature>
<dbReference type="Gene3D" id="2.60.120.260">
    <property type="entry name" value="Galactose-binding domain-like"/>
    <property type="match status" value="1"/>
</dbReference>
<evidence type="ECO:0000256" key="1">
    <source>
        <dbReference type="ARBA" id="ARBA00022801"/>
    </source>
</evidence>
<dbReference type="EMBL" id="CP071502">
    <property type="protein sequence ID" value="QSX37871.1"/>
    <property type="molecule type" value="Genomic_DNA"/>
</dbReference>
<dbReference type="SUPFAM" id="SSF53474">
    <property type="entry name" value="alpha/beta-Hydrolases"/>
    <property type="match status" value="1"/>
</dbReference>
<dbReference type="GO" id="GO:0016787">
    <property type="term" value="F:hydrolase activity"/>
    <property type="evidence" value="ECO:0007669"/>
    <property type="project" value="UniProtKB-KW"/>
</dbReference>
<feature type="signal peptide" evidence="2">
    <location>
        <begin position="1"/>
        <end position="22"/>
    </location>
</feature>
<dbReference type="Pfam" id="PF02129">
    <property type="entry name" value="Peptidase_S15"/>
    <property type="match status" value="1"/>
</dbReference>
<feature type="domain" description="Xaa-Pro dipeptidyl-peptidase-like" evidence="3">
    <location>
        <begin position="226"/>
        <end position="485"/>
    </location>
</feature>
<dbReference type="Gene3D" id="1.10.3020.10">
    <property type="entry name" value="alpha-amino acid ester hydrolase ( Helical cap domain)"/>
    <property type="match status" value="1"/>
</dbReference>
<dbReference type="Gene3D" id="3.40.50.1820">
    <property type="entry name" value="alpha/beta hydrolase"/>
    <property type="match status" value="1"/>
</dbReference>
<dbReference type="Pfam" id="PF08530">
    <property type="entry name" value="PepX_C"/>
    <property type="match status" value="1"/>
</dbReference>
<dbReference type="InterPro" id="IPR005674">
    <property type="entry name" value="CocE/Ser_esterase"/>
</dbReference>
<dbReference type="InterPro" id="IPR000383">
    <property type="entry name" value="Xaa-Pro-like_dom"/>
</dbReference>
<dbReference type="InterPro" id="IPR013736">
    <property type="entry name" value="Xaa-Pro_dipept_C"/>
</dbReference>
<name>A0ABX7R3Y1_9GAMM</name>
<dbReference type="NCBIfam" id="TIGR00976">
    <property type="entry name" value="CocE_NonD"/>
    <property type="match status" value="1"/>
</dbReference>
<feature type="chain" id="PRO_5046286845" evidence="2">
    <location>
        <begin position="23"/>
        <end position="781"/>
    </location>
</feature>
<sequence>MPFIRIWIIAFVLSLLSPHVGAADDPQQTAFANPLQSLTSDSRDAVVQQLNDPAWYARLSELARQLSPDQLAAQNAFNKTALLAARGEHQALLALLDKTPQDKQFYFYRLDALFPLPQGQQAPSADKHLHAYMDKTFGALDDEQLVKISQALNWSIPMAEDYTTNIYKEYRGKQQLALDEAISLIANTELMRVLYRVLPAANQRLNQQLQQRFDIQPEVIITTAQGVELAATIVRKKGVAKPLPTALQFTIYADESSHIKTAIHAAAHGYVGIVANSRGKRGSRNQITPWEHDGEDAAQVIDWIARQAFSDGRVVMYGGSYNGFTQWAATKFHPKALKTIVPYAAASPITGLPIENNIVLTANYQWAFHVTNNKTMDNSVYADWQKAKKLRQDLFESGRPIVDIDKIDGQPNPWFQKWLQHPDYDDYYQAMLPYRNDYAKIDIPVLSITGYFDGGQISALDFIKRHVANNPQARNYLLIGPYDHHTAQYVPSQYYSNYELDPAAMDKDTEEIAFAWFDHVLYDKPMPTLIKDRVNYQLMGSNSWQHAPSLNALNSQGQNFYLTGQATKEGYYLLSPNQPKSLEKISMRVDMADRSEQRNRSPWPMIQSELLDEKGAVFVTPPFDKPMRLAGMLSGYFSLAINKRDLDIGYNLYELTKDGQYIHLVHYISRASYAADMNKRTLLEPGNKTRIPMTNTRMTAKLLAPGSRLVMVLNVNKNEIAQVNLGTGNPVNTERLADAGEPLALDWFSDSLIHIPLTEWQATPPQLSATGPKDAVKESAQ</sequence>
<dbReference type="RefSeq" id="WP_207381040.1">
    <property type="nucleotide sequence ID" value="NZ_CP071502.1"/>
</dbReference>
<dbReference type="SUPFAM" id="SSF49785">
    <property type="entry name" value="Galactose-binding domain-like"/>
    <property type="match status" value="1"/>
</dbReference>
<evidence type="ECO:0000256" key="2">
    <source>
        <dbReference type="SAM" id="SignalP"/>
    </source>
</evidence>
<proteinExistence type="predicted"/>
<keyword evidence="2" id="KW-0732">Signal</keyword>
<dbReference type="InterPro" id="IPR029058">
    <property type="entry name" value="AB_hydrolase_fold"/>
</dbReference>
<gene>
    <name evidence="5" type="ORF">JYB85_03245</name>
</gene>
<keyword evidence="6" id="KW-1185">Reference proteome</keyword>
<accession>A0ABX7R3Y1</accession>
<dbReference type="Proteomes" id="UP000663207">
    <property type="component" value="Chromosome"/>
</dbReference>
<reference evidence="5 6" key="1">
    <citation type="submission" date="2021-03" db="EMBL/GenBank/DDBJ databases">
        <title>Novel species identification of genus Shewanella.</title>
        <authorList>
            <person name="Liu G."/>
            <person name="Zhang Q."/>
        </authorList>
    </citation>
    <scope>NUCLEOTIDE SEQUENCE [LARGE SCALE GENOMIC DNA]</scope>
    <source>
        <strain evidence="5 6">FJAT-52962</strain>
    </source>
</reference>
<evidence type="ECO:0000313" key="5">
    <source>
        <dbReference type="EMBL" id="QSX37871.1"/>
    </source>
</evidence>
<protein>
    <submittedName>
        <fullName evidence="5">CocE/NonD family hydrolase</fullName>
    </submittedName>
</protein>
<dbReference type="InterPro" id="IPR008979">
    <property type="entry name" value="Galactose-bd-like_sf"/>
</dbReference>
<evidence type="ECO:0000259" key="3">
    <source>
        <dbReference type="Pfam" id="PF02129"/>
    </source>
</evidence>
<evidence type="ECO:0000259" key="4">
    <source>
        <dbReference type="Pfam" id="PF08530"/>
    </source>
</evidence>